<dbReference type="Proteomes" id="UP000824469">
    <property type="component" value="Unassembled WGS sequence"/>
</dbReference>
<dbReference type="EMBL" id="JAHRHJ020000001">
    <property type="protein sequence ID" value="KAH9328364.1"/>
    <property type="molecule type" value="Genomic_DNA"/>
</dbReference>
<reference evidence="1 2" key="1">
    <citation type="journal article" date="2021" name="Nat. Plants">
        <title>The Taxus genome provides insights into paclitaxel biosynthesis.</title>
        <authorList>
            <person name="Xiong X."/>
            <person name="Gou J."/>
            <person name="Liao Q."/>
            <person name="Li Y."/>
            <person name="Zhou Q."/>
            <person name="Bi G."/>
            <person name="Li C."/>
            <person name="Du R."/>
            <person name="Wang X."/>
            <person name="Sun T."/>
            <person name="Guo L."/>
            <person name="Liang H."/>
            <person name="Lu P."/>
            <person name="Wu Y."/>
            <person name="Zhang Z."/>
            <person name="Ro D.K."/>
            <person name="Shang Y."/>
            <person name="Huang S."/>
            <person name="Yan J."/>
        </authorList>
    </citation>
    <scope>NUCLEOTIDE SEQUENCE [LARGE SCALE GENOMIC DNA]</scope>
    <source>
        <strain evidence="1">Ta-2019</strain>
    </source>
</reference>
<dbReference type="AlphaFoldDB" id="A0AA38GT44"/>
<feature type="non-terminal residue" evidence="1">
    <location>
        <position position="74"/>
    </location>
</feature>
<protein>
    <submittedName>
        <fullName evidence="1">Uncharacterized protein</fullName>
    </submittedName>
</protein>
<proteinExistence type="predicted"/>
<accession>A0AA38GT44</accession>
<evidence type="ECO:0000313" key="2">
    <source>
        <dbReference type="Proteomes" id="UP000824469"/>
    </source>
</evidence>
<keyword evidence="2" id="KW-1185">Reference proteome</keyword>
<evidence type="ECO:0000313" key="1">
    <source>
        <dbReference type="EMBL" id="KAH9328364.1"/>
    </source>
</evidence>
<comment type="caution">
    <text evidence="1">The sequence shown here is derived from an EMBL/GenBank/DDBJ whole genome shotgun (WGS) entry which is preliminary data.</text>
</comment>
<name>A0AA38GT44_TAXCH</name>
<feature type="non-terminal residue" evidence="1">
    <location>
        <position position="1"/>
    </location>
</feature>
<gene>
    <name evidence="1" type="ORF">KI387_000472</name>
</gene>
<sequence length="74" mass="7836">ICVPRVPAAQMSQYELSLFQPNRPVRVHFVLNVPVLRGTNSSGSPVPADSRTSSPDVPFASGLFVLISADPASS</sequence>
<organism evidence="1 2">
    <name type="scientific">Taxus chinensis</name>
    <name type="common">Chinese yew</name>
    <name type="synonym">Taxus wallichiana var. chinensis</name>
    <dbReference type="NCBI Taxonomy" id="29808"/>
    <lineage>
        <taxon>Eukaryota</taxon>
        <taxon>Viridiplantae</taxon>
        <taxon>Streptophyta</taxon>
        <taxon>Embryophyta</taxon>
        <taxon>Tracheophyta</taxon>
        <taxon>Spermatophyta</taxon>
        <taxon>Pinopsida</taxon>
        <taxon>Pinidae</taxon>
        <taxon>Conifers II</taxon>
        <taxon>Cupressales</taxon>
        <taxon>Taxaceae</taxon>
        <taxon>Taxus</taxon>
    </lineage>
</organism>